<dbReference type="Pfam" id="PF17921">
    <property type="entry name" value="Integrase_H2C2"/>
    <property type="match status" value="1"/>
</dbReference>
<dbReference type="SUPFAM" id="SSF53098">
    <property type="entry name" value="Ribonuclease H-like"/>
    <property type="match status" value="2"/>
</dbReference>
<dbReference type="GO" id="GO:0003676">
    <property type="term" value="F:nucleic acid binding"/>
    <property type="evidence" value="ECO:0007669"/>
    <property type="project" value="InterPro"/>
</dbReference>
<feature type="domain" description="RNase H type-1" evidence="4">
    <location>
        <begin position="407"/>
        <end position="555"/>
    </location>
</feature>
<dbReference type="Proteomes" id="UP000438429">
    <property type="component" value="Unassembled WGS sequence"/>
</dbReference>
<comment type="caution">
    <text evidence="5">The sequence shown here is derived from an EMBL/GenBank/DDBJ whole genome shotgun (WGS) entry which is preliminary data.</text>
</comment>
<dbReference type="Pfam" id="PF00075">
    <property type="entry name" value="RNase_H"/>
    <property type="match status" value="1"/>
</dbReference>
<dbReference type="PANTHER" id="PTHR33064:SF37">
    <property type="entry name" value="RIBONUCLEASE H"/>
    <property type="match status" value="1"/>
</dbReference>
<dbReference type="InterPro" id="IPR041588">
    <property type="entry name" value="Integrase_H2C2"/>
</dbReference>
<dbReference type="InterPro" id="IPR043128">
    <property type="entry name" value="Rev_trsase/Diguanyl_cyclase"/>
</dbReference>
<dbReference type="Gene3D" id="3.10.10.10">
    <property type="entry name" value="HIV Type 1 Reverse Transcriptase, subunit A, domain 1"/>
    <property type="match status" value="1"/>
</dbReference>
<gene>
    <name evidence="5" type="ORF">F2P81_025601</name>
</gene>
<dbReference type="InterPro" id="IPR043502">
    <property type="entry name" value="DNA/RNA_pol_sf"/>
</dbReference>
<evidence type="ECO:0000313" key="6">
    <source>
        <dbReference type="Proteomes" id="UP000438429"/>
    </source>
</evidence>
<evidence type="ECO:0000256" key="2">
    <source>
        <dbReference type="ARBA" id="ARBA00012180"/>
    </source>
</evidence>
<name>A0A6A4RPP0_SCOMX</name>
<dbReference type="GO" id="GO:0006259">
    <property type="term" value="P:DNA metabolic process"/>
    <property type="evidence" value="ECO:0007669"/>
    <property type="project" value="UniProtKB-ARBA"/>
</dbReference>
<dbReference type="Pfam" id="PF00078">
    <property type="entry name" value="RVT_1"/>
    <property type="match status" value="1"/>
</dbReference>
<dbReference type="InterPro" id="IPR036397">
    <property type="entry name" value="RNaseH_sf"/>
</dbReference>
<dbReference type="CDD" id="cd01647">
    <property type="entry name" value="RT_LTR"/>
    <property type="match status" value="1"/>
</dbReference>
<dbReference type="AlphaFoldDB" id="A0A6A4RPP0"/>
<dbReference type="Gene3D" id="3.30.70.270">
    <property type="match status" value="2"/>
</dbReference>
<dbReference type="Gene3D" id="1.10.340.70">
    <property type="match status" value="1"/>
</dbReference>
<evidence type="ECO:0000313" key="5">
    <source>
        <dbReference type="EMBL" id="KAF0022147.1"/>
    </source>
</evidence>
<dbReference type="InterPro" id="IPR000477">
    <property type="entry name" value="RT_dom"/>
</dbReference>
<evidence type="ECO:0000259" key="3">
    <source>
        <dbReference type="PROSITE" id="PS50878"/>
    </source>
</evidence>
<dbReference type="EMBL" id="VEVO01000080">
    <property type="protein sequence ID" value="KAF0022147.1"/>
    <property type="molecule type" value="Genomic_DNA"/>
</dbReference>
<dbReference type="PANTHER" id="PTHR33064">
    <property type="entry name" value="POL PROTEIN"/>
    <property type="match status" value="1"/>
</dbReference>
<dbReference type="PROSITE" id="PS50878">
    <property type="entry name" value="RT_POL"/>
    <property type="match status" value="1"/>
</dbReference>
<reference evidence="5 6" key="1">
    <citation type="submission" date="2019-06" db="EMBL/GenBank/DDBJ databases">
        <title>Draft genomes of female and male turbot (Scophthalmus maximus).</title>
        <authorList>
            <person name="Xu H."/>
            <person name="Xu X.-W."/>
            <person name="Shao C."/>
            <person name="Chen S."/>
        </authorList>
    </citation>
    <scope>NUCLEOTIDE SEQUENCE [LARGE SCALE GENOMIC DNA]</scope>
    <source>
        <strain evidence="5">Ysfricsl-2016a</strain>
        <tissue evidence="5">Blood</tissue>
    </source>
</reference>
<proteinExistence type="inferred from homology"/>
<dbReference type="PROSITE" id="PS50879">
    <property type="entry name" value="RNASE_H_1"/>
    <property type="match status" value="1"/>
</dbReference>
<dbReference type="Gene3D" id="3.30.420.10">
    <property type="entry name" value="Ribonuclease H-like superfamily/Ribonuclease H"/>
    <property type="match status" value="2"/>
</dbReference>
<organism evidence="5 6">
    <name type="scientific">Scophthalmus maximus</name>
    <name type="common">Turbot</name>
    <name type="synonym">Psetta maxima</name>
    <dbReference type="NCBI Taxonomy" id="52904"/>
    <lineage>
        <taxon>Eukaryota</taxon>
        <taxon>Metazoa</taxon>
        <taxon>Chordata</taxon>
        <taxon>Craniata</taxon>
        <taxon>Vertebrata</taxon>
        <taxon>Euteleostomi</taxon>
        <taxon>Actinopterygii</taxon>
        <taxon>Neopterygii</taxon>
        <taxon>Teleostei</taxon>
        <taxon>Neoteleostei</taxon>
        <taxon>Acanthomorphata</taxon>
        <taxon>Carangaria</taxon>
        <taxon>Pleuronectiformes</taxon>
        <taxon>Pleuronectoidei</taxon>
        <taxon>Scophthalmidae</taxon>
        <taxon>Scophthalmus</taxon>
    </lineage>
</organism>
<dbReference type="GO" id="GO:0004523">
    <property type="term" value="F:RNA-DNA hybrid ribonuclease activity"/>
    <property type="evidence" value="ECO:0007669"/>
    <property type="project" value="UniProtKB-EC"/>
</dbReference>
<sequence length="798" mass="89810">MAQGARVVLDNAYWEGDEVYSKIDGVPYLVDTGAEVSMTRRSLKTEGHLQVQLANGKIEDMPYGVKKFKSCIYLANRFFSLRLAKQSQGKTAFTHKGKAYVWQRLPQGYKNSPNVFQSAVMDVLSGLGATVYIDDVFIADDTEEEHLERLQKVVERISAAGLKLNLKKCQFGQFQVNYLGFQVAMDLGLSDGYREKINQITPPTTLNELQKILGLCNYVRDHVPGYQQYAKPLYACLKTKEVLRNGKPDRNWNWTATDQDNLRKLKDAIQQAVRLEPRSLTTKLVAEVSCEEEDAVLRVSNEGGGLVTLWSYTLSSVEKKYPPEEKELAVLAKYWGALKDLAQGQTIKVTTRSQVHRFLRKGTVESTKATNTRWGRWEDILLDPDLEISPEKLPSKKTTKEETTDKKPYEWTLYTDGSKKGQDDNAYWGFILKLNEKESFRQRGRALGSAQAGEVTAIMEGLLELGKRKIKRVRIITDSFYCAQALQEDLTIWEENGFESAKGKMVAHQDTHWRGNNEVDRYVQQRKVVIVGIEKWDKTPKGRVVPEEFVKEVVQAVHEALGHAGTIPTRKELEKQDLWIPEKQIRRILKDCETCGKFNAGRRGQRVDGQTIKSTVPWGSVCMDVAGPLGITGKKGEKYLLVIVDSMSGYVATKAVRKANGSSVANGIVERTIGIVKGWIGKNANSKDWSTRTLEIAATLNDRHRANRPPPSEELNQRPFVSQEVGRGLGDKRPDPSLKVPFQIGQKVWLKARDHPTGTAVKAKYEVSDIVIDILDSNTVLLKRKGIQGVEQLKPVPS</sequence>
<dbReference type="InterPro" id="IPR051320">
    <property type="entry name" value="Viral_Replic_Matur_Polypro"/>
</dbReference>
<accession>A0A6A4RPP0</accession>
<dbReference type="FunFam" id="3.30.70.270:FF:000003">
    <property type="entry name" value="Transposon Ty3-G Gag-Pol polyprotein"/>
    <property type="match status" value="1"/>
</dbReference>
<dbReference type="SUPFAM" id="SSF56672">
    <property type="entry name" value="DNA/RNA polymerases"/>
    <property type="match status" value="1"/>
</dbReference>
<evidence type="ECO:0000259" key="4">
    <source>
        <dbReference type="PROSITE" id="PS50879"/>
    </source>
</evidence>
<dbReference type="InterPro" id="IPR012337">
    <property type="entry name" value="RNaseH-like_sf"/>
</dbReference>
<evidence type="ECO:0000256" key="1">
    <source>
        <dbReference type="ARBA" id="ARBA00010879"/>
    </source>
</evidence>
<feature type="domain" description="Reverse transcriptase" evidence="3">
    <location>
        <begin position="1"/>
        <end position="183"/>
    </location>
</feature>
<dbReference type="InterPro" id="IPR002156">
    <property type="entry name" value="RNaseH_domain"/>
</dbReference>
<comment type="similarity">
    <text evidence="1">Belongs to the beta type-B retroviral polymerase family. HERV class-II K(HML-2) pol subfamily.</text>
</comment>
<protein>
    <recommendedName>
        <fullName evidence="2">ribonuclease H</fullName>
        <ecNumber evidence="2">3.1.26.4</ecNumber>
    </recommendedName>
</protein>
<dbReference type="EC" id="3.1.26.4" evidence="2"/>